<feature type="region of interest" description="Disordered" evidence="1">
    <location>
        <begin position="52"/>
        <end position="111"/>
    </location>
</feature>
<name>A0A7S1Z883_9STRA</name>
<accession>A0A7S1Z883</accession>
<dbReference type="AlphaFoldDB" id="A0A7S1Z883"/>
<evidence type="ECO:0000313" key="2">
    <source>
        <dbReference type="EMBL" id="CAD9330969.1"/>
    </source>
</evidence>
<organism evidence="2">
    <name type="scientific">Ditylum brightwellii</name>
    <dbReference type="NCBI Taxonomy" id="49249"/>
    <lineage>
        <taxon>Eukaryota</taxon>
        <taxon>Sar</taxon>
        <taxon>Stramenopiles</taxon>
        <taxon>Ochrophyta</taxon>
        <taxon>Bacillariophyta</taxon>
        <taxon>Mediophyceae</taxon>
        <taxon>Lithodesmiophycidae</taxon>
        <taxon>Lithodesmiales</taxon>
        <taxon>Lithodesmiaceae</taxon>
        <taxon>Ditylum</taxon>
    </lineage>
</organism>
<proteinExistence type="predicted"/>
<protein>
    <submittedName>
        <fullName evidence="2">Uncharacterized protein</fullName>
    </submittedName>
</protein>
<sequence length="111" mass="12829">MIHIALIIPKNGRKPSKKITNALLSTLLHSVSASTILQAKQTYARQSQSKLFHSAAKTRATEKRSLKYDLQKKQEEMAKDRRRKWQRQNKDAGHYRPSGARMRSPNNAHFF</sequence>
<reference evidence="2" key="1">
    <citation type="submission" date="2021-01" db="EMBL/GenBank/DDBJ databases">
        <authorList>
            <person name="Corre E."/>
            <person name="Pelletier E."/>
            <person name="Niang G."/>
            <person name="Scheremetjew M."/>
            <person name="Finn R."/>
            <person name="Kale V."/>
            <person name="Holt S."/>
            <person name="Cochrane G."/>
            <person name="Meng A."/>
            <person name="Brown T."/>
            <person name="Cohen L."/>
        </authorList>
    </citation>
    <scope>NUCLEOTIDE SEQUENCE</scope>
    <source>
        <strain evidence="2">Pop2</strain>
    </source>
</reference>
<evidence type="ECO:0000256" key="1">
    <source>
        <dbReference type="SAM" id="MobiDB-lite"/>
    </source>
</evidence>
<feature type="compositionally biased region" description="Basic and acidic residues" evidence="1">
    <location>
        <begin position="59"/>
        <end position="79"/>
    </location>
</feature>
<gene>
    <name evidence="2" type="ORF">DBRI1063_LOCUS11570</name>
</gene>
<dbReference type="EMBL" id="HBGN01018139">
    <property type="protein sequence ID" value="CAD9330969.1"/>
    <property type="molecule type" value="Transcribed_RNA"/>
</dbReference>